<evidence type="ECO:0008006" key="4">
    <source>
        <dbReference type="Google" id="ProtNLM"/>
    </source>
</evidence>
<dbReference type="Proteomes" id="UP001431783">
    <property type="component" value="Unassembled WGS sequence"/>
</dbReference>
<protein>
    <recommendedName>
        <fullName evidence="4">Secreted protein</fullName>
    </recommendedName>
</protein>
<feature type="chain" id="PRO_5043968443" description="Secreted protein" evidence="1">
    <location>
        <begin position="21"/>
        <end position="213"/>
    </location>
</feature>
<dbReference type="PANTHER" id="PTHR11008:SF9">
    <property type="entry name" value="PROTEIN TAKEOUT-LIKE PROTEIN"/>
    <property type="match status" value="1"/>
</dbReference>
<dbReference type="AlphaFoldDB" id="A0AAW1V3R1"/>
<dbReference type="Pfam" id="PF06585">
    <property type="entry name" value="JHBP"/>
    <property type="match status" value="1"/>
</dbReference>
<evidence type="ECO:0000256" key="1">
    <source>
        <dbReference type="SAM" id="SignalP"/>
    </source>
</evidence>
<dbReference type="InterPro" id="IPR010562">
    <property type="entry name" value="Haemolymph_juvenile_hormone-bd"/>
</dbReference>
<evidence type="ECO:0000313" key="3">
    <source>
        <dbReference type="Proteomes" id="UP001431783"/>
    </source>
</evidence>
<dbReference type="SMART" id="SM00700">
    <property type="entry name" value="JHBP"/>
    <property type="match status" value="1"/>
</dbReference>
<sequence length="213" mass="23651">MKSVFLILTFTVFVFGYAHGTELEAKEKAFEGHIRGSFKDPVQFGGSVVEPGNGVLQVYQTTRNMVVTGLTKAHIRKVEADFKKGFAFLSYKAKRLTVHTDYELNGTCLLLPIWGKGKGVVVLDDVRVTANATVKLEDDKFHITGMKITFDMSDGSFALSSLFGETPPGILTPLYVKTFNANSRYIFNEILPNYIPKSEAALTKVWTQLLNSI</sequence>
<proteinExistence type="predicted"/>
<accession>A0AAW1V3R1</accession>
<feature type="signal peptide" evidence="1">
    <location>
        <begin position="1"/>
        <end position="20"/>
    </location>
</feature>
<dbReference type="EMBL" id="JARQZJ010000121">
    <property type="protein sequence ID" value="KAK9888135.1"/>
    <property type="molecule type" value="Genomic_DNA"/>
</dbReference>
<keyword evidence="1" id="KW-0732">Signal</keyword>
<name>A0AAW1V3R1_9CUCU</name>
<evidence type="ECO:0000313" key="2">
    <source>
        <dbReference type="EMBL" id="KAK9888135.1"/>
    </source>
</evidence>
<organism evidence="2 3">
    <name type="scientific">Henosepilachna vigintioctopunctata</name>
    <dbReference type="NCBI Taxonomy" id="420089"/>
    <lineage>
        <taxon>Eukaryota</taxon>
        <taxon>Metazoa</taxon>
        <taxon>Ecdysozoa</taxon>
        <taxon>Arthropoda</taxon>
        <taxon>Hexapoda</taxon>
        <taxon>Insecta</taxon>
        <taxon>Pterygota</taxon>
        <taxon>Neoptera</taxon>
        <taxon>Endopterygota</taxon>
        <taxon>Coleoptera</taxon>
        <taxon>Polyphaga</taxon>
        <taxon>Cucujiformia</taxon>
        <taxon>Coccinelloidea</taxon>
        <taxon>Coccinellidae</taxon>
        <taxon>Epilachninae</taxon>
        <taxon>Epilachnini</taxon>
        <taxon>Henosepilachna</taxon>
    </lineage>
</organism>
<gene>
    <name evidence="2" type="ORF">WA026_000406</name>
</gene>
<reference evidence="2 3" key="1">
    <citation type="submission" date="2023-03" db="EMBL/GenBank/DDBJ databases">
        <title>Genome insight into feeding habits of ladybird beetles.</title>
        <authorList>
            <person name="Li H.-S."/>
            <person name="Huang Y.-H."/>
            <person name="Pang H."/>
        </authorList>
    </citation>
    <scope>NUCLEOTIDE SEQUENCE [LARGE SCALE GENOMIC DNA]</scope>
    <source>
        <strain evidence="2">SYSU_2023b</strain>
        <tissue evidence="2">Whole body</tissue>
    </source>
</reference>
<dbReference type="PANTHER" id="PTHR11008">
    <property type="entry name" value="PROTEIN TAKEOUT-LIKE PROTEIN"/>
    <property type="match status" value="1"/>
</dbReference>
<dbReference type="Gene3D" id="3.15.10.30">
    <property type="entry name" value="Haemolymph juvenile hormone binding protein"/>
    <property type="match status" value="1"/>
</dbReference>
<comment type="caution">
    <text evidence="2">The sequence shown here is derived from an EMBL/GenBank/DDBJ whole genome shotgun (WGS) entry which is preliminary data.</text>
</comment>
<dbReference type="InterPro" id="IPR038606">
    <property type="entry name" value="To_sf"/>
</dbReference>
<keyword evidence="3" id="KW-1185">Reference proteome</keyword>